<accession>A0ABT9XRN8</accession>
<protein>
    <submittedName>
        <fullName evidence="1">Uncharacterized protein</fullName>
    </submittedName>
</protein>
<organism evidence="1 2">
    <name type="scientific">Neobacillus ginsengisoli</name>
    <dbReference type="NCBI Taxonomy" id="904295"/>
    <lineage>
        <taxon>Bacteria</taxon>
        <taxon>Bacillati</taxon>
        <taxon>Bacillota</taxon>
        <taxon>Bacilli</taxon>
        <taxon>Bacillales</taxon>
        <taxon>Bacillaceae</taxon>
        <taxon>Neobacillus</taxon>
    </lineage>
</organism>
<comment type="caution">
    <text evidence="1">The sequence shown here is derived from an EMBL/GenBank/DDBJ whole genome shotgun (WGS) entry which is preliminary data.</text>
</comment>
<dbReference type="Proteomes" id="UP001224122">
    <property type="component" value="Unassembled WGS sequence"/>
</dbReference>
<name>A0ABT9XRN8_9BACI</name>
<keyword evidence="2" id="KW-1185">Reference proteome</keyword>
<dbReference type="EMBL" id="JAUSTW010000002">
    <property type="protein sequence ID" value="MDQ0197940.1"/>
    <property type="molecule type" value="Genomic_DNA"/>
</dbReference>
<proteinExistence type="predicted"/>
<reference evidence="1 2" key="1">
    <citation type="submission" date="2023-07" db="EMBL/GenBank/DDBJ databases">
        <title>Genomic Encyclopedia of Type Strains, Phase IV (KMG-IV): sequencing the most valuable type-strain genomes for metagenomic binning, comparative biology and taxonomic classification.</title>
        <authorList>
            <person name="Goeker M."/>
        </authorList>
    </citation>
    <scope>NUCLEOTIDE SEQUENCE [LARGE SCALE GENOMIC DNA]</scope>
    <source>
        <strain evidence="1 2">DSM 27594</strain>
    </source>
</reference>
<evidence type="ECO:0000313" key="2">
    <source>
        <dbReference type="Proteomes" id="UP001224122"/>
    </source>
</evidence>
<sequence>MPFFGFGRRDLFFRDGFRRRRFFPIEIEIEIERRRRFEIERRRRFF</sequence>
<gene>
    <name evidence="1" type="ORF">J2S10_001081</name>
</gene>
<evidence type="ECO:0000313" key="1">
    <source>
        <dbReference type="EMBL" id="MDQ0197940.1"/>
    </source>
</evidence>
<dbReference type="RefSeq" id="WP_307405197.1">
    <property type="nucleotide sequence ID" value="NZ_JAUSTW010000002.1"/>
</dbReference>